<evidence type="ECO:0000256" key="1">
    <source>
        <dbReference type="SAM" id="Phobius"/>
    </source>
</evidence>
<keyword evidence="1" id="KW-0472">Membrane</keyword>
<name>A0A6C0M387_9ZZZZ</name>
<dbReference type="InterPro" id="IPR037185">
    <property type="entry name" value="EmrE-like"/>
</dbReference>
<sequence length="103" mass="11456">MGFEDILMLSVVEVFGDFNLRWYAETNKPLYFGGGVLGYIAVIYFLIKSLRSDNVLYVNGMWDGVSAIIESLAAYIVLGDRLDKPSNYIGLGLVCVGIMLLKH</sequence>
<proteinExistence type="predicted"/>
<keyword evidence="1" id="KW-1133">Transmembrane helix</keyword>
<dbReference type="GO" id="GO:0005886">
    <property type="term" value="C:plasma membrane"/>
    <property type="evidence" value="ECO:0007669"/>
    <property type="project" value="InterPro"/>
</dbReference>
<dbReference type="SUPFAM" id="SSF103481">
    <property type="entry name" value="Multidrug resistance efflux transporter EmrE"/>
    <property type="match status" value="1"/>
</dbReference>
<organism evidence="2">
    <name type="scientific">viral metagenome</name>
    <dbReference type="NCBI Taxonomy" id="1070528"/>
    <lineage>
        <taxon>unclassified sequences</taxon>
        <taxon>metagenomes</taxon>
        <taxon>organismal metagenomes</taxon>
    </lineage>
</organism>
<accession>A0A6C0M387</accession>
<dbReference type="InterPro" id="IPR045324">
    <property type="entry name" value="Small_multidrug_res"/>
</dbReference>
<dbReference type="EMBL" id="MN740639">
    <property type="protein sequence ID" value="QHU36461.1"/>
    <property type="molecule type" value="Genomic_DNA"/>
</dbReference>
<evidence type="ECO:0000313" key="2">
    <source>
        <dbReference type="EMBL" id="QHU36461.1"/>
    </source>
</evidence>
<reference evidence="2" key="1">
    <citation type="journal article" date="2020" name="Nature">
        <title>Giant virus diversity and host interactions through global metagenomics.</title>
        <authorList>
            <person name="Schulz F."/>
            <person name="Roux S."/>
            <person name="Paez-Espino D."/>
            <person name="Jungbluth S."/>
            <person name="Walsh D.A."/>
            <person name="Denef V.J."/>
            <person name="McMahon K.D."/>
            <person name="Konstantinidis K.T."/>
            <person name="Eloe-Fadrosh E.A."/>
            <person name="Kyrpides N.C."/>
            <person name="Woyke T."/>
        </authorList>
    </citation>
    <scope>NUCLEOTIDE SEQUENCE</scope>
    <source>
        <strain evidence="2">GVMAG-S-1035231-58</strain>
    </source>
</reference>
<protein>
    <recommendedName>
        <fullName evidence="3">EamA domain-containing protein</fullName>
    </recommendedName>
</protein>
<dbReference type="Pfam" id="PF00893">
    <property type="entry name" value="Multi_Drug_Res"/>
    <property type="match status" value="1"/>
</dbReference>
<dbReference type="AlphaFoldDB" id="A0A6C0M387"/>
<feature type="transmembrane region" description="Helical" evidence="1">
    <location>
        <begin position="54"/>
        <end position="79"/>
    </location>
</feature>
<feature type="transmembrane region" description="Helical" evidence="1">
    <location>
        <begin position="30"/>
        <end position="47"/>
    </location>
</feature>
<dbReference type="Gene3D" id="1.10.3730.20">
    <property type="match status" value="1"/>
</dbReference>
<evidence type="ECO:0008006" key="3">
    <source>
        <dbReference type="Google" id="ProtNLM"/>
    </source>
</evidence>
<keyword evidence="1" id="KW-0812">Transmembrane</keyword>
<dbReference type="GO" id="GO:0022857">
    <property type="term" value="F:transmembrane transporter activity"/>
    <property type="evidence" value="ECO:0007669"/>
    <property type="project" value="InterPro"/>
</dbReference>